<accession>A0A2T7GAI3</accession>
<evidence type="ECO:0000313" key="3">
    <source>
        <dbReference type="Proteomes" id="UP000244446"/>
    </source>
</evidence>
<dbReference type="Pfam" id="PF14390">
    <property type="entry name" value="DUF4420"/>
    <property type="match status" value="1"/>
</dbReference>
<dbReference type="EMBL" id="QCYH01000001">
    <property type="protein sequence ID" value="PVA11432.1"/>
    <property type="molecule type" value="Genomic_DNA"/>
</dbReference>
<sequence length="368" mass="41362">MKRRRSSTSSTRLGSARGTRKRRTRTRQRVTMTEAADPWKDLSPPAQSSTASGRRVDPELQWGLFWAVDVDGSCLLILQHAPENRPRNKLPNMRGLGIETRLPQGGSHALLVIRLRDNEQREIFHRLCLDIIAATRLARSEQDAIERFLARTWRWHRLLRGGRDERLSDEEQKGLIGELRLMGQHLFPSIGIDASIRSWTGPLDAPKDFEVGRVCIEVKARRGAATPFVSISTEHQLDTTGVDALFLNVAEVTGTSEDDPKGLSMTDVVQSVLDEIQAHGPSIVDLFEERLLAVGFDWADDYSDRKWLMGPDHLFEVVGDFPRITPDMYPAGVTSVRYSIALQDCEAFRTDHARMTSLLAGGTNGDRR</sequence>
<dbReference type="AlphaFoldDB" id="A0A2T7GAI3"/>
<organism evidence="2 3">
    <name type="scientific">Pelagivirga sediminicola</name>
    <dbReference type="NCBI Taxonomy" id="2170575"/>
    <lineage>
        <taxon>Bacteria</taxon>
        <taxon>Pseudomonadati</taxon>
        <taxon>Pseudomonadota</taxon>
        <taxon>Alphaproteobacteria</taxon>
        <taxon>Rhodobacterales</taxon>
        <taxon>Paracoccaceae</taxon>
        <taxon>Pelagivirga</taxon>
    </lineage>
</organism>
<name>A0A2T7GAI3_9RHOB</name>
<protein>
    <submittedName>
        <fullName evidence="2">PD-(D/E)XK motif protein</fullName>
    </submittedName>
</protein>
<dbReference type="OrthoDB" id="7375322at2"/>
<gene>
    <name evidence="2" type="ORF">DC366_00110</name>
</gene>
<dbReference type="Proteomes" id="UP000244446">
    <property type="component" value="Unassembled WGS sequence"/>
</dbReference>
<reference evidence="2 3" key="1">
    <citation type="submission" date="2018-04" db="EMBL/GenBank/DDBJ databases">
        <title>Pelagivirga bohaiensis gen. nov., sp. nov., a bacterium isolated from the Bohai Sea.</title>
        <authorList>
            <person name="Ji X."/>
        </authorList>
    </citation>
    <scope>NUCLEOTIDE SEQUENCE [LARGE SCALE GENOMIC DNA]</scope>
    <source>
        <strain evidence="2 3">BH-SD19</strain>
    </source>
</reference>
<dbReference type="InterPro" id="IPR025534">
    <property type="entry name" value="DUF4420"/>
</dbReference>
<comment type="caution">
    <text evidence="2">The sequence shown here is derived from an EMBL/GenBank/DDBJ whole genome shotgun (WGS) entry which is preliminary data.</text>
</comment>
<feature type="compositionally biased region" description="Basic residues" evidence="1">
    <location>
        <begin position="18"/>
        <end position="28"/>
    </location>
</feature>
<evidence type="ECO:0000256" key="1">
    <source>
        <dbReference type="SAM" id="MobiDB-lite"/>
    </source>
</evidence>
<feature type="region of interest" description="Disordered" evidence="1">
    <location>
        <begin position="1"/>
        <end position="54"/>
    </location>
</feature>
<keyword evidence="3" id="KW-1185">Reference proteome</keyword>
<proteinExistence type="predicted"/>
<evidence type="ECO:0000313" key="2">
    <source>
        <dbReference type="EMBL" id="PVA11432.1"/>
    </source>
</evidence>
<feature type="compositionally biased region" description="Low complexity" evidence="1">
    <location>
        <begin position="7"/>
        <end position="17"/>
    </location>
</feature>